<feature type="region of interest" description="Disordered" evidence="2">
    <location>
        <begin position="49"/>
        <end position="124"/>
    </location>
</feature>
<dbReference type="PANTHER" id="PTHR46427">
    <property type="entry name" value="ANKYRIN REPEAT AND LEM DOMAIN-CONTAINING PROTEIN 1"/>
    <property type="match status" value="1"/>
</dbReference>
<keyword evidence="3" id="KW-0472">Membrane</keyword>
<feature type="compositionally biased region" description="Low complexity" evidence="2">
    <location>
        <begin position="681"/>
        <end position="690"/>
    </location>
</feature>
<feature type="region of interest" description="Disordered" evidence="2">
    <location>
        <begin position="618"/>
        <end position="729"/>
    </location>
</feature>
<feature type="compositionally biased region" description="Polar residues" evidence="2">
    <location>
        <begin position="665"/>
        <end position="675"/>
    </location>
</feature>
<feature type="compositionally biased region" description="Polar residues" evidence="2">
    <location>
        <begin position="714"/>
        <end position="729"/>
    </location>
</feature>
<feature type="compositionally biased region" description="Polar residues" evidence="2">
    <location>
        <begin position="221"/>
        <end position="233"/>
    </location>
</feature>
<dbReference type="SUPFAM" id="SSF81296">
    <property type="entry name" value="E set domains"/>
    <property type="match status" value="1"/>
</dbReference>
<dbReference type="PROSITE" id="PS50297">
    <property type="entry name" value="ANK_REP_REGION"/>
    <property type="match status" value="2"/>
</dbReference>
<dbReference type="InterPro" id="IPR002909">
    <property type="entry name" value="IPT_dom"/>
</dbReference>
<dbReference type="SMART" id="SM00248">
    <property type="entry name" value="ANK"/>
    <property type="match status" value="2"/>
</dbReference>
<keyword evidence="3" id="KW-1133">Transmembrane helix</keyword>
<name>A0AA39UXX4_9LECA</name>
<sequence>MEFDRDPFPPSLPHFDGTRILGENVNDAMEENGFDFNAMNFDSPDANLYWEEATSYQPTAKPNGNTSSTDKPTTLDASFSSQSPESSLPDSSSSDSSRNQHKRNHSSDSSQYGALGGDGDIQMAGNTPMANGIVIGAGIVEDQVQDKPTPPADVDSSNRAMECHFDFESAASSPSPYYGSNSMLNDSKSTKPIKMPYRIPQKYGYGRAFGTSAGVSKRSPDSSSIMRNSSSWPEASEYPPQQPTDYSDKYINGAMLSGPTHTANWQHSPQSGLATGIAPSQTPMFQQPLMTLPFATPTPAPVPPHHPQLHIAPLPLKSRVETQIPIKMTLYPPPSGISRLHLQTHTISKSKLVAKPPPEKAPDMHELYAMLVCTSAMQDPVKRARAFAKASEFPYNIKLENRRSSSGDTTTPEDDENKPLNGGPVQICQGCIERERKRAARKKTKNVEEEQLWQKDECKRIIVFNTQEVREWQHPSPSKMGDMPRANSPLDDHMFPEDALQVEIPMRIACYCRHQEEKAGFQVIFTIRDHQDQIIAQQMTNSIVITDDHKTHAPPGALPPQSAILPDGKQFPGPGIFSQAPPLPPGPGPFRHGHAFSTTDLQSMRHPSFNMQQVSPYAVPQHPSQTTSATLTPKSLSRQASPSAPSGQQSKKRKASGSGRIRNELTMTKLQTTSAMPGPDPGAFSAGPSFGPSPGPMPSYIADYNSPHGLPGPSQFSTGPPTPSTADSSFFTSAQRSQSMENLQGFPGMFSAPGSVRPSRAPSPNALPYGAVNAVQPMSAANQPQHSPLIHKLTPAEGSTLGGLEVTCLGSGFFQGLEVKFGDALATTTTYWGEHALVCLVPPATQAGIVPVTFKANFAQRLSSPPNKQVYFKYIDETEQELIKQALSLINRKFTGNANDPSESARHIIERLSRDPSLMGGSNHGSSLPRSMNNHSAMLGAVDLETAMLSCLNIVDLDDSPYMANINAQGPGGQSMLHLSASLGYYRLAAGLLARGANPDLRDNNGMSPMHIASLRGHPQIIRKLRSSGGDPTLRSLNGYTSADMATSQYVRDASNAIEHHHRRSKSAGATPLAYLSRASSMRSVKSSRDNQSRFATTVNGSTLVEFEDSEEEGFVGRYKSQPVTPAQVWARSRRNSNIAEQCYSDNQAPNDIAPDDSLYATNPAWRDQLLAQIQQLQQSLQRTLPTLQIPALPPIPNLEGYQAYPVVRRISALVPQRNARSNTSEDNSPSDAKETDYRWWELFAGPPSYEDIYPESKQQTLRDNKTSALLAAGETFLDQKCEINFDQAESSSVTETVNLGNASLTRQQEERLKRAHAKKVKRLKNDRNLFFLWLPLLFFVLVMMLKDRVPRAIHWAIDTIHNVQQQHGVVEA</sequence>
<protein>
    <recommendedName>
        <fullName evidence="8">IPT/TIG domain-containing protein</fullName>
    </recommendedName>
</protein>
<dbReference type="GO" id="GO:0000724">
    <property type="term" value="P:double-strand break repair via homologous recombination"/>
    <property type="evidence" value="ECO:0007669"/>
    <property type="project" value="TreeGrafter"/>
</dbReference>
<reference evidence="6" key="1">
    <citation type="submission" date="2023-03" db="EMBL/GenBank/DDBJ databases">
        <title>Complete genome of Cladonia borealis.</title>
        <authorList>
            <person name="Park H."/>
        </authorList>
    </citation>
    <scope>NUCLEOTIDE SEQUENCE</scope>
    <source>
        <strain evidence="6">ANT050790</strain>
    </source>
</reference>
<dbReference type="InterPro" id="IPR034998">
    <property type="entry name" value="ANKLE1"/>
</dbReference>
<dbReference type="InterPro" id="IPR036770">
    <property type="entry name" value="Ankyrin_rpt-contain_sf"/>
</dbReference>
<feature type="domain" description="IPT/TIG" evidence="4">
    <location>
        <begin position="788"/>
        <end position="863"/>
    </location>
</feature>
<dbReference type="Pfam" id="PF01833">
    <property type="entry name" value="TIG"/>
    <property type="match status" value="1"/>
</dbReference>
<dbReference type="Proteomes" id="UP001166286">
    <property type="component" value="Unassembled WGS sequence"/>
</dbReference>
<feature type="compositionally biased region" description="Polar residues" evidence="2">
    <location>
        <begin position="54"/>
        <end position="77"/>
    </location>
</feature>
<feature type="transmembrane region" description="Helical" evidence="3">
    <location>
        <begin position="1329"/>
        <end position="1346"/>
    </location>
</feature>
<evidence type="ECO:0000313" key="6">
    <source>
        <dbReference type="EMBL" id="KAK0508123.1"/>
    </source>
</evidence>
<dbReference type="PANTHER" id="PTHR46427:SF1">
    <property type="entry name" value="ANKYRIN REPEAT AND LEM DOMAIN-CONTAINING PROTEIN 1"/>
    <property type="match status" value="1"/>
</dbReference>
<dbReference type="GO" id="GO:0004520">
    <property type="term" value="F:DNA endonuclease activity"/>
    <property type="evidence" value="ECO:0007669"/>
    <property type="project" value="TreeGrafter"/>
</dbReference>
<comment type="caution">
    <text evidence="6">The sequence shown here is derived from an EMBL/GenBank/DDBJ whole genome shotgun (WGS) entry which is preliminary data.</text>
</comment>
<evidence type="ECO:0008006" key="8">
    <source>
        <dbReference type="Google" id="ProtNLM"/>
    </source>
</evidence>
<evidence type="ECO:0000256" key="1">
    <source>
        <dbReference type="PROSITE-ProRule" id="PRU00023"/>
    </source>
</evidence>
<evidence type="ECO:0000313" key="7">
    <source>
        <dbReference type="Proteomes" id="UP001166286"/>
    </source>
</evidence>
<dbReference type="PROSITE" id="PS50088">
    <property type="entry name" value="ANK_REPEAT"/>
    <property type="match status" value="2"/>
</dbReference>
<feature type="repeat" description="ANK" evidence="1">
    <location>
        <begin position="972"/>
        <end position="1004"/>
    </location>
</feature>
<keyword evidence="7" id="KW-1185">Reference proteome</keyword>
<accession>A0AA39UXX4</accession>
<evidence type="ECO:0000259" key="4">
    <source>
        <dbReference type="Pfam" id="PF01833"/>
    </source>
</evidence>
<dbReference type="InterPro" id="IPR002110">
    <property type="entry name" value="Ankyrin_rpt"/>
</dbReference>
<dbReference type="EMBL" id="JAFEKC020000021">
    <property type="protein sequence ID" value="KAK0508123.1"/>
    <property type="molecule type" value="Genomic_DNA"/>
</dbReference>
<feature type="compositionally biased region" description="Low complexity" evidence="2">
    <location>
        <begin position="78"/>
        <end position="97"/>
    </location>
</feature>
<dbReference type="GO" id="GO:0005737">
    <property type="term" value="C:cytoplasm"/>
    <property type="evidence" value="ECO:0007669"/>
    <property type="project" value="TreeGrafter"/>
</dbReference>
<dbReference type="Gene3D" id="2.60.40.10">
    <property type="entry name" value="Immunoglobulins"/>
    <property type="match status" value="1"/>
</dbReference>
<feature type="compositionally biased region" description="Polar residues" evidence="2">
    <location>
        <begin position="622"/>
        <end position="636"/>
    </location>
</feature>
<dbReference type="CDD" id="cd00102">
    <property type="entry name" value="IPT"/>
    <property type="match status" value="1"/>
</dbReference>
<evidence type="ECO:0000259" key="5">
    <source>
        <dbReference type="Pfam" id="PF25603"/>
    </source>
</evidence>
<dbReference type="InterPro" id="IPR013783">
    <property type="entry name" value="Ig-like_fold"/>
</dbReference>
<proteinExistence type="predicted"/>
<dbReference type="GO" id="GO:0005654">
    <property type="term" value="C:nucleoplasm"/>
    <property type="evidence" value="ECO:0007669"/>
    <property type="project" value="TreeGrafter"/>
</dbReference>
<feature type="repeat" description="ANK" evidence="1">
    <location>
        <begin position="1005"/>
        <end position="1037"/>
    </location>
</feature>
<dbReference type="Gene3D" id="1.25.40.20">
    <property type="entry name" value="Ankyrin repeat-containing domain"/>
    <property type="match status" value="1"/>
</dbReference>
<feature type="region of interest" description="Disordered" evidence="2">
    <location>
        <begin position="565"/>
        <end position="596"/>
    </location>
</feature>
<keyword evidence="3" id="KW-0812">Transmembrane</keyword>
<organism evidence="6 7">
    <name type="scientific">Cladonia borealis</name>
    <dbReference type="NCBI Taxonomy" id="184061"/>
    <lineage>
        <taxon>Eukaryota</taxon>
        <taxon>Fungi</taxon>
        <taxon>Dikarya</taxon>
        <taxon>Ascomycota</taxon>
        <taxon>Pezizomycotina</taxon>
        <taxon>Lecanoromycetes</taxon>
        <taxon>OSLEUM clade</taxon>
        <taxon>Lecanoromycetidae</taxon>
        <taxon>Lecanorales</taxon>
        <taxon>Lecanorineae</taxon>
        <taxon>Cladoniaceae</taxon>
        <taxon>Cladonia</taxon>
    </lineage>
</organism>
<feature type="region of interest" description="Disordered" evidence="2">
    <location>
        <begin position="399"/>
        <end position="427"/>
    </location>
</feature>
<evidence type="ECO:0000256" key="3">
    <source>
        <dbReference type="SAM" id="Phobius"/>
    </source>
</evidence>
<dbReference type="SUPFAM" id="SSF48403">
    <property type="entry name" value="Ankyrin repeat"/>
    <property type="match status" value="1"/>
</dbReference>
<keyword evidence="1" id="KW-0040">ANK repeat</keyword>
<feature type="domain" description="SPT23/MGA2-like DNA-binding" evidence="5">
    <location>
        <begin position="308"/>
        <end position="550"/>
    </location>
</feature>
<gene>
    <name evidence="6" type="ORF">JMJ35_009207</name>
</gene>
<dbReference type="InterPro" id="IPR014756">
    <property type="entry name" value="Ig_E-set"/>
</dbReference>
<dbReference type="GO" id="GO:0000712">
    <property type="term" value="P:resolution of meiotic recombination intermediates"/>
    <property type="evidence" value="ECO:0007669"/>
    <property type="project" value="TreeGrafter"/>
</dbReference>
<dbReference type="Pfam" id="PF12796">
    <property type="entry name" value="Ank_2"/>
    <property type="match status" value="1"/>
</dbReference>
<feature type="region of interest" description="Disordered" evidence="2">
    <location>
        <begin position="212"/>
        <end position="243"/>
    </location>
</feature>
<feature type="compositionally biased region" description="Low complexity" evidence="2">
    <location>
        <begin position="637"/>
        <end position="649"/>
    </location>
</feature>
<dbReference type="InterPro" id="IPR057962">
    <property type="entry name" value="SPT23_MGA2_DBD"/>
</dbReference>
<dbReference type="Pfam" id="PF25603">
    <property type="entry name" value="SPT23_MGA2_DBD"/>
    <property type="match status" value="1"/>
</dbReference>
<evidence type="ECO:0000256" key="2">
    <source>
        <dbReference type="SAM" id="MobiDB-lite"/>
    </source>
</evidence>